<feature type="compositionally biased region" description="Acidic residues" evidence="1">
    <location>
        <begin position="126"/>
        <end position="136"/>
    </location>
</feature>
<protein>
    <submittedName>
        <fullName evidence="2">Uncharacterized protein</fullName>
    </submittedName>
</protein>
<gene>
    <name evidence="2" type="ORF">NA56DRAFT_323857</name>
</gene>
<feature type="region of interest" description="Disordered" evidence="1">
    <location>
        <begin position="107"/>
        <end position="150"/>
    </location>
</feature>
<name>A0A2J6PPG1_9HELO</name>
<organism evidence="2 3">
    <name type="scientific">Hyaloscypha hepaticicola</name>
    <dbReference type="NCBI Taxonomy" id="2082293"/>
    <lineage>
        <taxon>Eukaryota</taxon>
        <taxon>Fungi</taxon>
        <taxon>Dikarya</taxon>
        <taxon>Ascomycota</taxon>
        <taxon>Pezizomycotina</taxon>
        <taxon>Leotiomycetes</taxon>
        <taxon>Helotiales</taxon>
        <taxon>Hyaloscyphaceae</taxon>
        <taxon>Hyaloscypha</taxon>
    </lineage>
</organism>
<proteinExistence type="predicted"/>
<keyword evidence="3" id="KW-1185">Reference proteome</keyword>
<evidence type="ECO:0000313" key="3">
    <source>
        <dbReference type="Proteomes" id="UP000235672"/>
    </source>
</evidence>
<reference evidence="2 3" key="1">
    <citation type="submission" date="2016-05" db="EMBL/GenBank/DDBJ databases">
        <title>A degradative enzymes factory behind the ericoid mycorrhizal symbiosis.</title>
        <authorList>
            <consortium name="DOE Joint Genome Institute"/>
            <person name="Martino E."/>
            <person name="Morin E."/>
            <person name="Grelet G."/>
            <person name="Kuo A."/>
            <person name="Kohler A."/>
            <person name="Daghino S."/>
            <person name="Barry K."/>
            <person name="Choi C."/>
            <person name="Cichocki N."/>
            <person name="Clum A."/>
            <person name="Copeland A."/>
            <person name="Hainaut M."/>
            <person name="Haridas S."/>
            <person name="Labutti K."/>
            <person name="Lindquist E."/>
            <person name="Lipzen A."/>
            <person name="Khouja H.-R."/>
            <person name="Murat C."/>
            <person name="Ohm R."/>
            <person name="Olson A."/>
            <person name="Spatafora J."/>
            <person name="Veneault-Fourrey C."/>
            <person name="Henrissat B."/>
            <person name="Grigoriev I."/>
            <person name="Martin F."/>
            <person name="Perotto S."/>
        </authorList>
    </citation>
    <scope>NUCLEOTIDE SEQUENCE [LARGE SCALE GENOMIC DNA]</scope>
    <source>
        <strain evidence="2 3">UAMH 7357</strain>
    </source>
</reference>
<dbReference type="EMBL" id="KZ613509">
    <property type="protein sequence ID" value="PMD15923.1"/>
    <property type="molecule type" value="Genomic_DNA"/>
</dbReference>
<accession>A0A2J6PPG1</accession>
<dbReference type="Proteomes" id="UP000235672">
    <property type="component" value="Unassembled WGS sequence"/>
</dbReference>
<sequence length="150" mass="16231">MQRPIDSRVTDDHYCCMEARSPCLWTSHSRDHLNPGSSSNPEHPLEQPLELDSLTRSHTDEQSSLLGSAPRNLCTTIQTSTSSITMGTQPCKGCGVEISDSATECICGEKNPHSVTPPPSSPLPEPEPEPEPDPEPDPSSSPPMSPDKEE</sequence>
<feature type="compositionally biased region" description="Pro residues" evidence="1">
    <location>
        <begin position="115"/>
        <end position="125"/>
    </location>
</feature>
<feature type="region of interest" description="Disordered" evidence="1">
    <location>
        <begin position="27"/>
        <end position="72"/>
    </location>
</feature>
<feature type="compositionally biased region" description="Pro residues" evidence="1">
    <location>
        <begin position="137"/>
        <end position="150"/>
    </location>
</feature>
<evidence type="ECO:0000256" key="1">
    <source>
        <dbReference type="SAM" id="MobiDB-lite"/>
    </source>
</evidence>
<dbReference type="AlphaFoldDB" id="A0A2J6PPG1"/>
<evidence type="ECO:0000313" key="2">
    <source>
        <dbReference type="EMBL" id="PMD15923.1"/>
    </source>
</evidence>